<dbReference type="Proteomes" id="UP000799536">
    <property type="component" value="Unassembled WGS sequence"/>
</dbReference>
<dbReference type="AlphaFoldDB" id="A0A9P4JU40"/>
<dbReference type="PANTHER" id="PTHR38701:SF1">
    <property type="entry name" value="UP-REGULATED DURING SEPTATION PROTEIN 1 DOMAIN-CONTAINING PROTEIN"/>
    <property type="match status" value="1"/>
</dbReference>
<comment type="caution">
    <text evidence="2">The sequence shown here is derived from an EMBL/GenBank/DDBJ whole genome shotgun (WGS) entry which is preliminary data.</text>
</comment>
<feature type="region of interest" description="Disordered" evidence="1">
    <location>
        <begin position="368"/>
        <end position="430"/>
    </location>
</feature>
<feature type="region of interest" description="Disordered" evidence="1">
    <location>
        <begin position="472"/>
        <end position="526"/>
    </location>
</feature>
<evidence type="ECO:0000313" key="2">
    <source>
        <dbReference type="EMBL" id="KAF2202588.1"/>
    </source>
</evidence>
<feature type="region of interest" description="Disordered" evidence="1">
    <location>
        <begin position="1"/>
        <end position="162"/>
    </location>
</feature>
<feature type="compositionally biased region" description="Polar residues" evidence="1">
    <location>
        <begin position="315"/>
        <end position="326"/>
    </location>
</feature>
<dbReference type="CDD" id="cd14686">
    <property type="entry name" value="bZIP"/>
    <property type="match status" value="1"/>
</dbReference>
<dbReference type="PANTHER" id="PTHR38701">
    <property type="entry name" value="CHROMOSOME 8, WHOLE GENOME SHOTGUN SEQUENCE"/>
    <property type="match status" value="1"/>
</dbReference>
<feature type="compositionally biased region" description="Low complexity" evidence="1">
    <location>
        <begin position="338"/>
        <end position="351"/>
    </location>
</feature>
<dbReference type="OrthoDB" id="2555519at2759"/>
<evidence type="ECO:0000256" key="1">
    <source>
        <dbReference type="SAM" id="MobiDB-lite"/>
    </source>
</evidence>
<protein>
    <submittedName>
        <fullName evidence="2">Uncharacterized protein</fullName>
    </submittedName>
</protein>
<feature type="region of interest" description="Disordered" evidence="1">
    <location>
        <begin position="668"/>
        <end position="689"/>
    </location>
</feature>
<dbReference type="EMBL" id="ML993931">
    <property type="protein sequence ID" value="KAF2202588.1"/>
    <property type="molecule type" value="Genomic_DNA"/>
</dbReference>
<organism evidence="2 3">
    <name type="scientific">Delitschia confertaspora ATCC 74209</name>
    <dbReference type="NCBI Taxonomy" id="1513339"/>
    <lineage>
        <taxon>Eukaryota</taxon>
        <taxon>Fungi</taxon>
        <taxon>Dikarya</taxon>
        <taxon>Ascomycota</taxon>
        <taxon>Pezizomycotina</taxon>
        <taxon>Dothideomycetes</taxon>
        <taxon>Pleosporomycetidae</taxon>
        <taxon>Pleosporales</taxon>
        <taxon>Delitschiaceae</taxon>
        <taxon>Delitschia</taxon>
    </lineage>
</organism>
<keyword evidence="3" id="KW-1185">Reference proteome</keyword>
<feature type="compositionally biased region" description="Low complexity" evidence="1">
    <location>
        <begin position="384"/>
        <end position="393"/>
    </location>
</feature>
<sequence length="689" mass="73415">MPTDRSNANSGRPLMPSLATNRTAKTPITPRLAPSIASANSSQSGRSIRSNTSTTPRLATASRDDASTPAKSFLNSNITPRSSARKSRVGANSANSTPGATPSATPVNSRPTSTIDLPARDQGQGTNGIGNNGFVRASNSNRPRSVVGGNVTSSTPAPKVGLNSSYNYNGSEVGGASAGSSMFFHALDVKGQDPVTASKKSATFFYANGEQDVTLRPQQIPSPPLSSVGRPSSEAKFFHADSIGEAKGNTTLLTPPIAKSSELLPSLNPTSNPHLRPPSPSKDNIHLSYRKGASQVIRPNLQTRPSPLSLFPGKPQSNAGQSQTRSLDNDRSSKRRSSATSSAIRYSHGKSASLSSIDSFSSLKTVHSHSNESSSLGPSPLATSSSIPESVSSEPPPPTEHLSQTNSPTQQSPVKSNFAQGSLQQMNELAANARRERKVLDLEISNSSLLAINRQLEKEVRKQKAELRRYRRMTRAGGFPTSAAVGGDSSAPGASGMSDTEEGDSVEEQELEESEGDSSFDESAMSPDALADRDFSYRVKDQKRLQLDLSKHQELLIDSQKMNQSIKRCLNWTEELIKDAKKALDYQVHPSDIKLGGRVLDLEEYVGEDTLAESRGLLSPWSPSPQATDPFERPSLGGSDRTDRDSGVDLDVLQPLVSGLNIALSDAGSLISETPSRPPRSTDNIGEIY</sequence>
<reference evidence="2" key="1">
    <citation type="journal article" date="2020" name="Stud. Mycol.">
        <title>101 Dothideomycetes genomes: a test case for predicting lifestyles and emergence of pathogens.</title>
        <authorList>
            <person name="Haridas S."/>
            <person name="Albert R."/>
            <person name="Binder M."/>
            <person name="Bloem J."/>
            <person name="Labutti K."/>
            <person name="Salamov A."/>
            <person name="Andreopoulos B."/>
            <person name="Baker S."/>
            <person name="Barry K."/>
            <person name="Bills G."/>
            <person name="Bluhm B."/>
            <person name="Cannon C."/>
            <person name="Castanera R."/>
            <person name="Culley D."/>
            <person name="Daum C."/>
            <person name="Ezra D."/>
            <person name="Gonzalez J."/>
            <person name="Henrissat B."/>
            <person name="Kuo A."/>
            <person name="Liang C."/>
            <person name="Lipzen A."/>
            <person name="Lutzoni F."/>
            <person name="Magnuson J."/>
            <person name="Mondo S."/>
            <person name="Nolan M."/>
            <person name="Ohm R."/>
            <person name="Pangilinan J."/>
            <person name="Park H.-J."/>
            <person name="Ramirez L."/>
            <person name="Alfaro M."/>
            <person name="Sun H."/>
            <person name="Tritt A."/>
            <person name="Yoshinaga Y."/>
            <person name="Zwiers L.-H."/>
            <person name="Turgeon B."/>
            <person name="Goodwin S."/>
            <person name="Spatafora J."/>
            <person name="Crous P."/>
            <person name="Grigoriev I."/>
        </authorList>
    </citation>
    <scope>NUCLEOTIDE SEQUENCE</scope>
    <source>
        <strain evidence="2">ATCC 74209</strain>
    </source>
</reference>
<accession>A0A9P4JU40</accession>
<feature type="compositionally biased region" description="Polar residues" evidence="1">
    <location>
        <begin position="69"/>
        <end position="82"/>
    </location>
</feature>
<evidence type="ECO:0000313" key="3">
    <source>
        <dbReference type="Proteomes" id="UP000799536"/>
    </source>
</evidence>
<feature type="compositionally biased region" description="Acidic residues" evidence="1">
    <location>
        <begin position="499"/>
        <end position="520"/>
    </location>
</feature>
<gene>
    <name evidence="2" type="ORF">GQ43DRAFT_413371</name>
</gene>
<feature type="compositionally biased region" description="Polar residues" evidence="1">
    <location>
        <begin position="150"/>
        <end position="162"/>
    </location>
</feature>
<feature type="compositionally biased region" description="Polar residues" evidence="1">
    <location>
        <begin position="401"/>
        <end position="427"/>
    </location>
</feature>
<feature type="region of interest" description="Disordered" evidence="1">
    <location>
        <begin position="615"/>
        <end position="650"/>
    </location>
</feature>
<proteinExistence type="predicted"/>
<name>A0A9P4JU40_9PLEO</name>
<feature type="compositionally biased region" description="Polar residues" evidence="1">
    <location>
        <begin position="90"/>
        <end position="115"/>
    </location>
</feature>
<feature type="region of interest" description="Disordered" evidence="1">
    <location>
        <begin position="261"/>
        <end position="351"/>
    </location>
</feature>
<feature type="compositionally biased region" description="Polar residues" evidence="1">
    <location>
        <begin position="1"/>
        <end position="10"/>
    </location>
</feature>
<feature type="compositionally biased region" description="Polar residues" evidence="1">
    <location>
        <begin position="671"/>
        <end position="689"/>
    </location>
</feature>
<feature type="compositionally biased region" description="Polar residues" evidence="1">
    <location>
        <begin position="371"/>
        <end position="383"/>
    </location>
</feature>
<feature type="compositionally biased region" description="Polar residues" evidence="1">
    <location>
        <begin position="37"/>
        <end position="57"/>
    </location>
</feature>